<accession>A0A072TG48</accession>
<gene>
    <name evidence="1" type="ORF">MTR_0422s0010</name>
</gene>
<evidence type="ECO:0000313" key="2">
    <source>
        <dbReference type="EnsemblPlants" id="KEH15943"/>
    </source>
</evidence>
<evidence type="ECO:0000313" key="3">
    <source>
        <dbReference type="Proteomes" id="UP000002051"/>
    </source>
</evidence>
<reference evidence="1 3" key="2">
    <citation type="journal article" date="2014" name="BMC Genomics">
        <title>An improved genome release (version Mt4.0) for the model legume Medicago truncatula.</title>
        <authorList>
            <person name="Tang H."/>
            <person name="Krishnakumar V."/>
            <person name="Bidwell S."/>
            <person name="Rosen B."/>
            <person name="Chan A."/>
            <person name="Zhou S."/>
            <person name="Gentzbittel L."/>
            <person name="Childs K.L."/>
            <person name="Yandell M."/>
            <person name="Gundlach H."/>
            <person name="Mayer K.F."/>
            <person name="Schwartz D.C."/>
            <person name="Town C.D."/>
        </authorList>
    </citation>
    <scope>GENOME REANNOTATION</scope>
    <source>
        <strain evidence="1">A17</strain>
        <strain evidence="2 3">cv. Jemalong A17</strain>
    </source>
</reference>
<name>A0A072TG48_MEDTR</name>
<organism evidence="1 3">
    <name type="scientific">Medicago truncatula</name>
    <name type="common">Barrel medic</name>
    <name type="synonym">Medicago tribuloides</name>
    <dbReference type="NCBI Taxonomy" id="3880"/>
    <lineage>
        <taxon>Eukaryota</taxon>
        <taxon>Viridiplantae</taxon>
        <taxon>Streptophyta</taxon>
        <taxon>Embryophyta</taxon>
        <taxon>Tracheophyta</taxon>
        <taxon>Spermatophyta</taxon>
        <taxon>Magnoliopsida</taxon>
        <taxon>eudicotyledons</taxon>
        <taxon>Gunneridae</taxon>
        <taxon>Pentapetalae</taxon>
        <taxon>rosids</taxon>
        <taxon>fabids</taxon>
        <taxon>Fabales</taxon>
        <taxon>Fabaceae</taxon>
        <taxon>Papilionoideae</taxon>
        <taxon>50 kb inversion clade</taxon>
        <taxon>NPAAA clade</taxon>
        <taxon>Hologalegina</taxon>
        <taxon>IRL clade</taxon>
        <taxon>Trifolieae</taxon>
        <taxon>Medicago</taxon>
    </lineage>
</organism>
<sequence>MAAHKQSQDITTSNDLLGLFSSYLKNQISFSSQTKAIGKLTKLSTTFMFTPNANSKQKRVKKTQERETGDAVTVQIARRVSLLAVASCDEQLYGNRPVFSRKPNFSSTQTPNLIGNSTYVYSTT</sequence>
<reference evidence="2" key="3">
    <citation type="submission" date="2015-06" db="UniProtKB">
        <authorList>
            <consortium name="EnsemblPlants"/>
        </authorList>
    </citation>
    <scope>IDENTIFICATION</scope>
    <source>
        <strain evidence="2">cv. Jemalong A17</strain>
    </source>
</reference>
<evidence type="ECO:0000313" key="1">
    <source>
        <dbReference type="EMBL" id="KEH15943.1"/>
    </source>
</evidence>
<dbReference type="EnsemblPlants" id="KEH15943">
    <property type="protein sequence ID" value="KEH15943"/>
    <property type="gene ID" value="MTR_0422s0010"/>
</dbReference>
<dbReference type="HOGENOM" id="CLU_146286_0_0_1"/>
<dbReference type="EMBL" id="KL403147">
    <property type="protein sequence ID" value="KEH15943.1"/>
    <property type="molecule type" value="Genomic_DNA"/>
</dbReference>
<reference evidence="1 3" key="1">
    <citation type="journal article" date="2011" name="Nature">
        <title>The Medicago genome provides insight into the evolution of rhizobial symbioses.</title>
        <authorList>
            <person name="Young N.D."/>
            <person name="Debelle F."/>
            <person name="Oldroyd G.E."/>
            <person name="Geurts R."/>
            <person name="Cannon S.B."/>
            <person name="Udvardi M.K."/>
            <person name="Benedito V.A."/>
            <person name="Mayer K.F."/>
            <person name="Gouzy J."/>
            <person name="Schoof H."/>
            <person name="Van de Peer Y."/>
            <person name="Proost S."/>
            <person name="Cook D.R."/>
            <person name="Meyers B.C."/>
            <person name="Spannagl M."/>
            <person name="Cheung F."/>
            <person name="De Mita S."/>
            <person name="Krishnakumar V."/>
            <person name="Gundlach H."/>
            <person name="Zhou S."/>
            <person name="Mudge J."/>
            <person name="Bharti A.K."/>
            <person name="Murray J.D."/>
            <person name="Naoumkina M.A."/>
            <person name="Rosen B."/>
            <person name="Silverstein K.A."/>
            <person name="Tang H."/>
            <person name="Rombauts S."/>
            <person name="Zhao P.X."/>
            <person name="Zhou P."/>
            <person name="Barbe V."/>
            <person name="Bardou P."/>
            <person name="Bechner M."/>
            <person name="Bellec A."/>
            <person name="Berger A."/>
            <person name="Berges H."/>
            <person name="Bidwell S."/>
            <person name="Bisseling T."/>
            <person name="Choisne N."/>
            <person name="Couloux A."/>
            <person name="Denny R."/>
            <person name="Deshpande S."/>
            <person name="Dai X."/>
            <person name="Doyle J.J."/>
            <person name="Dudez A.M."/>
            <person name="Farmer A.D."/>
            <person name="Fouteau S."/>
            <person name="Franken C."/>
            <person name="Gibelin C."/>
            <person name="Gish J."/>
            <person name="Goldstein S."/>
            <person name="Gonzalez A.J."/>
            <person name="Green P.J."/>
            <person name="Hallab A."/>
            <person name="Hartog M."/>
            <person name="Hua A."/>
            <person name="Humphray S.J."/>
            <person name="Jeong D.H."/>
            <person name="Jing Y."/>
            <person name="Jocker A."/>
            <person name="Kenton S.M."/>
            <person name="Kim D.J."/>
            <person name="Klee K."/>
            <person name="Lai H."/>
            <person name="Lang C."/>
            <person name="Lin S."/>
            <person name="Macmil S.L."/>
            <person name="Magdelenat G."/>
            <person name="Matthews L."/>
            <person name="McCorrison J."/>
            <person name="Monaghan E.L."/>
            <person name="Mun J.H."/>
            <person name="Najar F.Z."/>
            <person name="Nicholson C."/>
            <person name="Noirot C."/>
            <person name="O'Bleness M."/>
            <person name="Paule C.R."/>
            <person name="Poulain J."/>
            <person name="Prion F."/>
            <person name="Qin B."/>
            <person name="Qu C."/>
            <person name="Retzel E.F."/>
            <person name="Riddle C."/>
            <person name="Sallet E."/>
            <person name="Samain S."/>
            <person name="Samson N."/>
            <person name="Sanders I."/>
            <person name="Saurat O."/>
            <person name="Scarpelli C."/>
            <person name="Schiex T."/>
            <person name="Segurens B."/>
            <person name="Severin A.J."/>
            <person name="Sherrier D.J."/>
            <person name="Shi R."/>
            <person name="Sims S."/>
            <person name="Singer S.R."/>
            <person name="Sinharoy S."/>
            <person name="Sterck L."/>
            <person name="Viollet A."/>
            <person name="Wang B.B."/>
            <person name="Wang K."/>
            <person name="Wang M."/>
            <person name="Wang X."/>
            <person name="Warfsmann J."/>
            <person name="Weissenbach J."/>
            <person name="White D.D."/>
            <person name="White J.D."/>
            <person name="Wiley G.B."/>
            <person name="Wincker P."/>
            <person name="Xing Y."/>
            <person name="Yang L."/>
            <person name="Yao Z."/>
            <person name="Ying F."/>
            <person name="Zhai J."/>
            <person name="Zhou L."/>
            <person name="Zuber A."/>
            <person name="Denarie J."/>
            <person name="Dixon R.A."/>
            <person name="May G.D."/>
            <person name="Schwartz D.C."/>
            <person name="Rogers J."/>
            <person name="Quetier F."/>
            <person name="Town C.D."/>
            <person name="Roe B.A."/>
        </authorList>
    </citation>
    <scope>NUCLEOTIDE SEQUENCE [LARGE SCALE GENOMIC DNA]</scope>
    <source>
        <strain evidence="1">A17</strain>
        <strain evidence="2 3">cv. Jemalong A17</strain>
    </source>
</reference>
<dbReference type="Proteomes" id="UP000002051">
    <property type="component" value="Unassembled WGS sequence"/>
</dbReference>
<protein>
    <submittedName>
        <fullName evidence="1 2">Uncharacterized protein</fullName>
    </submittedName>
</protein>
<dbReference type="AlphaFoldDB" id="A0A072TG48"/>
<keyword evidence="3" id="KW-1185">Reference proteome</keyword>
<proteinExistence type="predicted"/>